<evidence type="ECO:0000256" key="1">
    <source>
        <dbReference type="ARBA" id="ARBA00004477"/>
    </source>
</evidence>
<dbReference type="GO" id="GO:0006465">
    <property type="term" value="P:signal peptide processing"/>
    <property type="evidence" value="ECO:0007669"/>
    <property type="project" value="TreeGrafter"/>
</dbReference>
<evidence type="ECO:0000256" key="6">
    <source>
        <dbReference type="ARBA" id="ARBA00022989"/>
    </source>
</evidence>
<evidence type="ECO:0000256" key="7">
    <source>
        <dbReference type="ARBA" id="ARBA00023136"/>
    </source>
</evidence>
<dbReference type="InterPro" id="IPR006639">
    <property type="entry name" value="Preselin/SPP"/>
</dbReference>
<evidence type="ECO:0000256" key="5">
    <source>
        <dbReference type="ARBA" id="ARBA00022824"/>
    </source>
</evidence>
<dbReference type="SUPFAM" id="SSF58113">
    <property type="entry name" value="Apolipoprotein A-I"/>
    <property type="match status" value="1"/>
</dbReference>
<evidence type="ECO:0000256" key="8">
    <source>
        <dbReference type="SAM" id="MobiDB-lite"/>
    </source>
</evidence>
<dbReference type="PANTHER" id="PTHR12174">
    <property type="entry name" value="SIGNAL PEPTIDE PEPTIDASE"/>
    <property type="match status" value="1"/>
</dbReference>
<keyword evidence="3 9" id="KW-0812">Transmembrane</keyword>
<reference evidence="10 11" key="1">
    <citation type="submission" date="2016-03" db="EMBL/GenBank/DDBJ databases">
        <title>Choanephora cucurbitarum.</title>
        <authorList>
            <person name="Min B."/>
            <person name="Park H."/>
            <person name="Park J.-H."/>
            <person name="Shin H.-D."/>
            <person name="Choi I.-G."/>
        </authorList>
    </citation>
    <scope>NUCLEOTIDE SEQUENCE [LARGE SCALE GENOMIC DNA]</scope>
    <source>
        <strain evidence="10 11">KUS-F28377</strain>
    </source>
</reference>
<keyword evidence="6 9" id="KW-1133">Transmembrane helix</keyword>
<feature type="transmembrane region" description="Helical" evidence="9">
    <location>
        <begin position="183"/>
        <end position="208"/>
    </location>
</feature>
<protein>
    <submittedName>
        <fullName evidence="10">Minor histocompatibility antigen H13</fullName>
    </submittedName>
</protein>
<evidence type="ECO:0000256" key="3">
    <source>
        <dbReference type="ARBA" id="ARBA00022692"/>
    </source>
</evidence>
<evidence type="ECO:0000313" key="10">
    <source>
        <dbReference type="EMBL" id="OBZ87185.1"/>
    </source>
</evidence>
<evidence type="ECO:0000256" key="9">
    <source>
        <dbReference type="SAM" id="Phobius"/>
    </source>
</evidence>
<evidence type="ECO:0000313" key="11">
    <source>
        <dbReference type="Proteomes" id="UP000093000"/>
    </source>
</evidence>
<feature type="transmembrane region" description="Helical" evidence="9">
    <location>
        <begin position="128"/>
        <end position="154"/>
    </location>
</feature>
<dbReference type="OrthoDB" id="29661at2759"/>
<feature type="compositionally biased region" description="Basic residues" evidence="8">
    <location>
        <begin position="54"/>
        <end position="66"/>
    </location>
</feature>
<feature type="compositionally biased region" description="Basic residues" evidence="8">
    <location>
        <begin position="581"/>
        <end position="600"/>
    </location>
</feature>
<dbReference type="SMART" id="SM00730">
    <property type="entry name" value="PSN"/>
    <property type="match status" value="1"/>
</dbReference>
<keyword evidence="11" id="KW-1185">Reference proteome</keyword>
<evidence type="ECO:0000256" key="4">
    <source>
        <dbReference type="ARBA" id="ARBA00022801"/>
    </source>
</evidence>
<keyword evidence="5" id="KW-0256">Endoplasmic reticulum</keyword>
<name>A0A1C7NDN0_9FUNG</name>
<feature type="transmembrane region" description="Helical" evidence="9">
    <location>
        <begin position="240"/>
        <end position="257"/>
    </location>
</feature>
<comment type="similarity">
    <text evidence="2">Belongs to the peptidase A22B family.</text>
</comment>
<dbReference type="InParanoid" id="A0A1C7NDN0"/>
<feature type="transmembrane region" description="Helical" evidence="9">
    <location>
        <begin position="15"/>
        <end position="40"/>
    </location>
</feature>
<feature type="region of interest" description="Disordered" evidence="8">
    <location>
        <begin position="548"/>
        <end position="600"/>
    </location>
</feature>
<dbReference type="PANTHER" id="PTHR12174:SF23">
    <property type="entry name" value="MINOR HISTOCOMPATIBILITY ANTIGEN H13"/>
    <property type="match status" value="1"/>
</dbReference>
<organism evidence="10 11">
    <name type="scientific">Choanephora cucurbitarum</name>
    <dbReference type="NCBI Taxonomy" id="101091"/>
    <lineage>
        <taxon>Eukaryota</taxon>
        <taxon>Fungi</taxon>
        <taxon>Fungi incertae sedis</taxon>
        <taxon>Mucoromycota</taxon>
        <taxon>Mucoromycotina</taxon>
        <taxon>Mucoromycetes</taxon>
        <taxon>Mucorales</taxon>
        <taxon>Mucorineae</taxon>
        <taxon>Choanephoraceae</taxon>
        <taxon>Choanephoroideae</taxon>
        <taxon>Choanephora</taxon>
    </lineage>
</organism>
<keyword evidence="4" id="KW-0378">Hydrolase</keyword>
<comment type="caution">
    <text evidence="10">The sequence shown here is derived from an EMBL/GenBank/DDBJ whole genome shotgun (WGS) entry which is preliminary data.</text>
</comment>
<feature type="transmembrane region" description="Helical" evidence="9">
    <location>
        <begin position="103"/>
        <end position="122"/>
    </location>
</feature>
<proteinExistence type="inferred from homology"/>
<dbReference type="GO" id="GO:0033619">
    <property type="term" value="P:membrane protein proteolysis"/>
    <property type="evidence" value="ECO:0007669"/>
    <property type="project" value="TreeGrafter"/>
</dbReference>
<dbReference type="GO" id="GO:0098553">
    <property type="term" value="C:lumenal side of endoplasmic reticulum membrane"/>
    <property type="evidence" value="ECO:0007669"/>
    <property type="project" value="TreeGrafter"/>
</dbReference>
<evidence type="ECO:0000256" key="2">
    <source>
        <dbReference type="ARBA" id="ARBA00006859"/>
    </source>
</evidence>
<dbReference type="AlphaFoldDB" id="A0A1C7NDN0"/>
<dbReference type="GO" id="GO:0098554">
    <property type="term" value="C:cytoplasmic side of endoplasmic reticulum membrane"/>
    <property type="evidence" value="ECO:0007669"/>
    <property type="project" value="TreeGrafter"/>
</dbReference>
<dbReference type="Gene3D" id="1.20.120.20">
    <property type="entry name" value="Apolipoprotein"/>
    <property type="match status" value="1"/>
</dbReference>
<feature type="transmembrane region" description="Helical" evidence="9">
    <location>
        <begin position="349"/>
        <end position="369"/>
    </location>
</feature>
<dbReference type="STRING" id="101091.A0A1C7NDN0"/>
<dbReference type="InterPro" id="IPR007369">
    <property type="entry name" value="Peptidase_A22B_SPP"/>
</dbReference>
<sequence>MSTEKILRLAEDRTALQIASLGLLSLAIFPIITGSFSSLITSTQPDPPQQQPQRRTRYPRKAKSTRNRREYIQYSSEDEVHDVLEHSHQHDSRKGPNVLTIRSTFLLPLASSSVAYMISSLIHTVDPYYINHIITIIASILSCTALSSTTITIAKQYLPQSSQFFDISPTKTKKSRHDAHHTLGLCHLHVTLIHLLIFGISGLLAIAYALTHNWILGNVFAISLSIQAIRTFTLDSFGTGFFLLIGMLAYDLFWVFGTDAMVEISKSLKDAPTSVVWPKIVRSELLEKLIKKDHFFTMFGLGEIIVPEREKNMIRGLCSLLGIFIAYCLRFDRHNAHKKGLTEFPKPYFLAALAAYALGAGGSIYSVHFTSQPQQSAFVFVTPALILSTILVAMHRRELNYITDCSVILKTLQEIKEQEIERPVRQFRANVRKRSISRGNRRTSFAGEAFDAMADVVNPYVENTKKVIDPYLNETRKVVDPYLETTKSVIDPYLDETRKAVEPYMEEAMDGTYQLMDETKKTMEPYVDEAIKSTKRAIHSAATTVQEQTVVDDDDSTDYTPHGRPRRQRRPTEKSLSPTATRRKRSTSKRGRRKKVMEAE</sequence>
<dbReference type="EMBL" id="LUGH01000240">
    <property type="protein sequence ID" value="OBZ87185.1"/>
    <property type="molecule type" value="Genomic_DNA"/>
</dbReference>
<dbReference type="Proteomes" id="UP000093000">
    <property type="component" value="Unassembled WGS sequence"/>
</dbReference>
<dbReference type="GO" id="GO:0042500">
    <property type="term" value="F:aspartic endopeptidase activity, intramembrane cleaving"/>
    <property type="evidence" value="ECO:0007669"/>
    <property type="project" value="InterPro"/>
</dbReference>
<accession>A0A1C7NDN0</accession>
<comment type="subcellular location">
    <subcellularLocation>
        <location evidence="1">Endoplasmic reticulum membrane</location>
        <topology evidence="1">Multi-pass membrane protein</topology>
    </subcellularLocation>
</comment>
<keyword evidence="7 9" id="KW-0472">Membrane</keyword>
<feature type="transmembrane region" description="Helical" evidence="9">
    <location>
        <begin position="375"/>
        <end position="394"/>
    </location>
</feature>
<feature type="region of interest" description="Disordered" evidence="8">
    <location>
        <begin position="40"/>
        <end position="68"/>
    </location>
</feature>
<gene>
    <name evidence="10" type="primary">Hm13</name>
    <name evidence="10" type="ORF">A0J61_04769</name>
</gene>
<dbReference type="Pfam" id="PF04258">
    <property type="entry name" value="Peptidase_A22B"/>
    <property type="match status" value="1"/>
</dbReference>